<feature type="transmembrane region" description="Helical" evidence="1">
    <location>
        <begin position="98"/>
        <end position="119"/>
    </location>
</feature>
<comment type="caution">
    <text evidence="2">The sequence shown here is derived from an EMBL/GenBank/DDBJ whole genome shotgun (WGS) entry which is preliminary data.</text>
</comment>
<sequence length="910" mass="95136">MSEATPHRAGRAAVTPPLPSPALGRFVAVVTAVVGTSMFGWQTVLIDAALTRERAECVTGLRRFPPPIDVRAGTVNEESAAAVQRCLGTLHADVVRQMLVGLAVLAAVTAAIYLAAPWCERRWRDLRRLDRMPGTEALRADLAALVREAGLRRPPTFVVSRSARVSGNTFGTFGVRYVRLDLGLVHAHRTAPGVFRAVVLHELAHLRNADVDLTRLTIALAWAFPLGVLAPVAVNYAGAVPATHLLGDAWRLAVFALVVQVSAWSVLRAREFAADARLSRVDAATARAMLAADRTRAGRWSRLAAVFRFQPLAGARADELARPARRVAARPVEALGAGLAAGIAAPPLLDLMSHLPRTLGGPDPLTGGAFLVGLLLGAPLALVTTGALWRSAWWARHGGGRASRGGLFGAALAAGLLVGRRLAWSAGYASDRPAWWVELTWAVLGIAGGVLLGRWVALGARTHLRRVPVDDATRTRLAWAGAAVATTVLTAALVASFLVLGAWSADSELSMPRVLAAREGHPDQVTALTLLDTLGWYVRVLADQAPYLLALPLAAALYPVLANRHATRRAIRLGLVAGVVGAAALPVVVAGVAVAVRDPGLGPAALRGLVEGHTLLPVTLVEMTVAVAAVAGRRLSVWHALLAAGTAGLLLAPVLVAVTAALPCLDTAADLSCVRPPERVLVVRAVSHALLVAPVFATLAAALGAAVTAALAVAARTRHRRWLLAGAAVVVLLGASGAVAGGYRGPGRAAVTGQDGCLVGVWRLTAGRYHVPVAADSPLGTLAGLRQDASVDLASGPETGFASAYRVDGTATDLFDLTVAEGSLNGHTVRNVRRGTQTYRWTAGAGRYRQRDGVTAGDVNLLRVDGRELDISSVMADSEGSYRCAGDRLVIRLTADDGSWGEETFVRSRA</sequence>
<gene>
    <name evidence="2" type="ORF">FHX75_111119</name>
</gene>
<feature type="transmembrane region" description="Helical" evidence="1">
    <location>
        <begin position="638"/>
        <end position="662"/>
    </location>
</feature>
<feature type="transmembrane region" description="Helical" evidence="1">
    <location>
        <begin position="573"/>
        <end position="594"/>
    </location>
</feature>
<dbReference type="EMBL" id="VIXA01000001">
    <property type="protein sequence ID" value="TWG27968.1"/>
    <property type="molecule type" value="Genomic_DNA"/>
</dbReference>
<keyword evidence="1" id="KW-1133">Transmembrane helix</keyword>
<feature type="transmembrane region" description="Helical" evidence="1">
    <location>
        <begin position="544"/>
        <end position="561"/>
    </location>
</feature>
<feature type="transmembrane region" description="Helical" evidence="1">
    <location>
        <begin position="405"/>
        <end position="423"/>
    </location>
</feature>
<name>A0A561WVS9_9ACTN</name>
<dbReference type="RefSeq" id="WP_170285287.1">
    <property type="nucleotide sequence ID" value="NZ_VIXA01000001.1"/>
</dbReference>
<evidence type="ECO:0000313" key="3">
    <source>
        <dbReference type="Proteomes" id="UP000319927"/>
    </source>
</evidence>
<organism evidence="2 3">
    <name type="scientific">Micromonospora palomenae</name>
    <dbReference type="NCBI Taxonomy" id="1461247"/>
    <lineage>
        <taxon>Bacteria</taxon>
        <taxon>Bacillati</taxon>
        <taxon>Actinomycetota</taxon>
        <taxon>Actinomycetes</taxon>
        <taxon>Micromonosporales</taxon>
        <taxon>Micromonosporaceae</taxon>
        <taxon>Micromonospora</taxon>
    </lineage>
</organism>
<reference evidence="2 3" key="1">
    <citation type="submission" date="2019-06" db="EMBL/GenBank/DDBJ databases">
        <title>Sequencing the genomes of 1000 actinobacteria strains.</title>
        <authorList>
            <person name="Klenk H.-P."/>
        </authorList>
    </citation>
    <scope>NUCLEOTIDE SEQUENCE [LARGE SCALE GENOMIC DNA]</scope>
    <source>
        <strain evidence="2 3">DSM 102131</strain>
    </source>
</reference>
<evidence type="ECO:0000256" key="1">
    <source>
        <dbReference type="SAM" id="Phobius"/>
    </source>
</evidence>
<feature type="transmembrane region" description="Helical" evidence="1">
    <location>
        <begin position="689"/>
        <end position="715"/>
    </location>
</feature>
<feature type="transmembrane region" description="Helical" evidence="1">
    <location>
        <begin position="722"/>
        <end position="743"/>
    </location>
</feature>
<feature type="transmembrane region" description="Helical" evidence="1">
    <location>
        <begin position="369"/>
        <end position="393"/>
    </location>
</feature>
<dbReference type="AlphaFoldDB" id="A0A561WVS9"/>
<accession>A0A561WVS9</accession>
<feature type="transmembrane region" description="Helical" evidence="1">
    <location>
        <begin position="249"/>
        <end position="267"/>
    </location>
</feature>
<feature type="transmembrane region" description="Helical" evidence="1">
    <location>
        <begin position="435"/>
        <end position="457"/>
    </location>
</feature>
<dbReference type="Proteomes" id="UP000319927">
    <property type="component" value="Unassembled WGS sequence"/>
</dbReference>
<proteinExistence type="predicted"/>
<protein>
    <submittedName>
        <fullName evidence="2">Peptidase M48-like protein</fullName>
    </submittedName>
</protein>
<feature type="transmembrane region" description="Helical" evidence="1">
    <location>
        <begin position="614"/>
        <end position="631"/>
    </location>
</feature>
<keyword evidence="3" id="KW-1185">Reference proteome</keyword>
<feature type="transmembrane region" description="Helical" evidence="1">
    <location>
        <begin position="216"/>
        <end position="237"/>
    </location>
</feature>
<feature type="transmembrane region" description="Helical" evidence="1">
    <location>
        <begin position="477"/>
        <end position="503"/>
    </location>
</feature>
<evidence type="ECO:0000313" key="2">
    <source>
        <dbReference type="EMBL" id="TWG27968.1"/>
    </source>
</evidence>
<feature type="transmembrane region" description="Helical" evidence="1">
    <location>
        <begin position="332"/>
        <end position="349"/>
    </location>
</feature>
<keyword evidence="1" id="KW-0812">Transmembrane</keyword>
<keyword evidence="1" id="KW-0472">Membrane</keyword>